<dbReference type="EMBL" id="SWLG01000015">
    <property type="protein sequence ID" value="TLS35936.1"/>
    <property type="molecule type" value="Genomic_DNA"/>
</dbReference>
<keyword evidence="1" id="KW-0472">Membrane</keyword>
<dbReference type="RefSeq" id="WP_138128373.1">
    <property type="nucleotide sequence ID" value="NZ_SWLG01000015.1"/>
</dbReference>
<sequence>MDGLLFFWIAWMFWGLVTFNFKKSFYRTYYAFVTLALIALSGEVLQIGWMAINLAFLLLCLLCSASFRAISKRMMVHHVVIALIIALVYVSLLLFSIYDPVWEFLYTKYSIAFILVIVAHFTVKTFSTRFSVLAMGAVQGEILLALLYHNLGIPGIVGSFHFFDVLAVTLGISGIWGAFVRITKSLETFLHKTQERRGYS</sequence>
<evidence type="ECO:0000256" key="1">
    <source>
        <dbReference type="SAM" id="Phobius"/>
    </source>
</evidence>
<name>A0A5R9F0H8_9BACL</name>
<dbReference type="PIRSF" id="PIRSF036710">
    <property type="entry name" value="YphA_Bacsu"/>
    <property type="match status" value="1"/>
</dbReference>
<feature type="transmembrane region" description="Helical" evidence="1">
    <location>
        <begin position="51"/>
        <end position="67"/>
    </location>
</feature>
<reference evidence="2 3" key="1">
    <citation type="submission" date="2019-04" db="EMBL/GenBank/DDBJ databases">
        <title>Bacillus caeni sp. nov., a bacterium isolated from mangrove sediment.</title>
        <authorList>
            <person name="Huang H."/>
            <person name="Mo K."/>
            <person name="Hu Y."/>
        </authorList>
    </citation>
    <scope>NUCLEOTIDE SEQUENCE [LARGE SCALE GENOMIC DNA]</scope>
    <source>
        <strain evidence="2 3">HB172195</strain>
    </source>
</reference>
<protein>
    <submittedName>
        <fullName evidence="2">Uncharacterized protein</fullName>
    </submittedName>
</protein>
<dbReference type="AlphaFoldDB" id="A0A5R9F0H8"/>
<dbReference type="Pfam" id="PF24124">
    <property type="entry name" value="YphA"/>
    <property type="match status" value="1"/>
</dbReference>
<accession>A0A5R9F0H8</accession>
<evidence type="ECO:0000313" key="2">
    <source>
        <dbReference type="EMBL" id="TLS35936.1"/>
    </source>
</evidence>
<dbReference type="InterPro" id="IPR014617">
    <property type="entry name" value="YphA_Bacsu"/>
</dbReference>
<proteinExistence type="predicted"/>
<feature type="transmembrane region" description="Helical" evidence="1">
    <location>
        <begin position="28"/>
        <end position="45"/>
    </location>
</feature>
<keyword evidence="1" id="KW-0812">Transmembrane</keyword>
<feature type="transmembrane region" description="Helical" evidence="1">
    <location>
        <begin position="6"/>
        <end position="21"/>
    </location>
</feature>
<evidence type="ECO:0000313" key="3">
    <source>
        <dbReference type="Proteomes" id="UP000308230"/>
    </source>
</evidence>
<feature type="transmembrane region" description="Helical" evidence="1">
    <location>
        <begin position="130"/>
        <end position="148"/>
    </location>
</feature>
<dbReference type="Proteomes" id="UP000308230">
    <property type="component" value="Unassembled WGS sequence"/>
</dbReference>
<feature type="transmembrane region" description="Helical" evidence="1">
    <location>
        <begin position="104"/>
        <end position="123"/>
    </location>
</feature>
<comment type="caution">
    <text evidence="2">The sequence shown here is derived from an EMBL/GenBank/DDBJ whole genome shotgun (WGS) entry which is preliminary data.</text>
</comment>
<feature type="transmembrane region" description="Helical" evidence="1">
    <location>
        <begin position="160"/>
        <end position="182"/>
    </location>
</feature>
<organism evidence="2 3">
    <name type="scientific">Exobacillus caeni</name>
    <dbReference type="NCBI Taxonomy" id="2574798"/>
    <lineage>
        <taxon>Bacteria</taxon>
        <taxon>Bacillati</taxon>
        <taxon>Bacillota</taxon>
        <taxon>Bacilli</taxon>
        <taxon>Bacillales</taxon>
        <taxon>Guptibacillaceae</taxon>
        <taxon>Exobacillus</taxon>
    </lineage>
</organism>
<feature type="transmembrane region" description="Helical" evidence="1">
    <location>
        <begin position="79"/>
        <end position="98"/>
    </location>
</feature>
<keyword evidence="1" id="KW-1133">Transmembrane helix</keyword>
<keyword evidence="3" id="KW-1185">Reference proteome</keyword>
<gene>
    <name evidence="2" type="ORF">FCL54_18250</name>
</gene>
<dbReference type="OrthoDB" id="2965169at2"/>